<sequence>MSPSFLEIPDLPMEMIMNYLDYLAIRSVSKTCWDLRNFIDNNKPGIGMKQVSIIQTSDTAVGLGISLPTFRLPEDAYIYLSYEKHENGCRITGPTSDGYKNKIVENLNFLDAVLHDFKIAINSQKLIFEKVIVTVNTFFEKFEEMMKLQKPFATESMEIHADSLEHARQIMHHADPTYLNFIDIHPPEVINIIETVKLESLKNIQNFFHFATASIHFENLDVETIRAIKENFLQFHEYDKYLRVLNKSNVKENLFIDAFGTASERSGETEQNWFFNVPDNNEKVLKVLIKWRYFEFQFVEKCEVPEGSVILD</sequence>
<evidence type="ECO:0000313" key="2">
    <source>
        <dbReference type="EMBL" id="KAF1754808.1"/>
    </source>
</evidence>
<dbReference type="InterPro" id="IPR001810">
    <property type="entry name" value="F-box_dom"/>
</dbReference>
<accession>A0A6A5GHZ0</accession>
<comment type="caution">
    <text evidence="2">The sequence shown here is derived from an EMBL/GenBank/DDBJ whole genome shotgun (WGS) entry which is preliminary data.</text>
</comment>
<evidence type="ECO:0000259" key="1">
    <source>
        <dbReference type="Pfam" id="PF00646"/>
    </source>
</evidence>
<dbReference type="PANTHER" id="PTHR23015:SF4">
    <property type="entry name" value="DUF38 DOMAIN-CONTAINING PROTEIN-RELATED"/>
    <property type="match status" value="1"/>
</dbReference>
<organism evidence="2 3">
    <name type="scientific">Caenorhabditis remanei</name>
    <name type="common">Caenorhabditis vulgaris</name>
    <dbReference type="NCBI Taxonomy" id="31234"/>
    <lineage>
        <taxon>Eukaryota</taxon>
        <taxon>Metazoa</taxon>
        <taxon>Ecdysozoa</taxon>
        <taxon>Nematoda</taxon>
        <taxon>Chromadorea</taxon>
        <taxon>Rhabditida</taxon>
        <taxon>Rhabditina</taxon>
        <taxon>Rhabditomorpha</taxon>
        <taxon>Rhabditoidea</taxon>
        <taxon>Rhabditidae</taxon>
        <taxon>Peloderinae</taxon>
        <taxon>Caenorhabditis</taxon>
    </lineage>
</organism>
<gene>
    <name evidence="2" type="ORF">GCK72_021372</name>
</gene>
<dbReference type="AlphaFoldDB" id="A0A6A5GHZ0"/>
<feature type="domain" description="F-box" evidence="1">
    <location>
        <begin position="5"/>
        <end position="44"/>
    </location>
</feature>
<dbReference type="GO" id="GO:0045087">
    <property type="term" value="P:innate immune response"/>
    <property type="evidence" value="ECO:0007669"/>
    <property type="project" value="TreeGrafter"/>
</dbReference>
<dbReference type="RefSeq" id="XP_053583130.1">
    <property type="nucleotide sequence ID" value="XM_053734217.1"/>
</dbReference>
<reference evidence="2 3" key="1">
    <citation type="submission" date="2019-12" db="EMBL/GenBank/DDBJ databases">
        <title>Chromosome-level assembly of the Caenorhabditis remanei genome.</title>
        <authorList>
            <person name="Teterina A.A."/>
            <person name="Willis J.H."/>
            <person name="Phillips P.C."/>
        </authorList>
    </citation>
    <scope>NUCLEOTIDE SEQUENCE [LARGE SCALE GENOMIC DNA]</scope>
    <source>
        <strain evidence="2 3">PX506</strain>
        <tissue evidence="2">Whole organism</tissue>
    </source>
</reference>
<dbReference type="GeneID" id="78777217"/>
<dbReference type="PANTHER" id="PTHR23015">
    <property type="entry name" value="UNCHARACTERIZED C.ELEGANS PROTEIN"/>
    <property type="match status" value="1"/>
</dbReference>
<evidence type="ECO:0000313" key="3">
    <source>
        <dbReference type="Proteomes" id="UP000483820"/>
    </source>
</evidence>
<dbReference type="Pfam" id="PF00646">
    <property type="entry name" value="F-box"/>
    <property type="match status" value="1"/>
</dbReference>
<name>A0A6A5GHZ0_CAERE</name>
<dbReference type="KEGG" id="crq:GCK72_021372"/>
<dbReference type="EMBL" id="WUAV01000005">
    <property type="protein sequence ID" value="KAF1754808.1"/>
    <property type="molecule type" value="Genomic_DNA"/>
</dbReference>
<dbReference type="CTD" id="78777217"/>
<protein>
    <recommendedName>
        <fullName evidence="1">F-box domain-containing protein</fullName>
    </recommendedName>
</protein>
<proteinExistence type="predicted"/>
<dbReference type="InterPro" id="IPR040161">
    <property type="entry name" value="FB224"/>
</dbReference>
<dbReference type="Proteomes" id="UP000483820">
    <property type="component" value="Chromosome V"/>
</dbReference>